<accession>A0A6L2MMV8</accession>
<sequence length="299" mass="34658">MKREEDIEKVLQNSSHEKPKWCVIFNGPFRGIYTDWETASTHIIGKSVSHKSYLTKEAAEKALEESYQTIATEKTQKSKQFVSLNQHLQSQTAKLNAFNRMKNMPTTKEKEEMRRPTVENFQRLLDSLMNYNEVHATMLFYPMKKRNIRPKAVFMPEASPKDIYDYYVHGLVDTIYINGETLKELQEFPLKVQGIIKGYKEVFANGRELFLKLRSSYPIFDKEQKLLVPSITVAQLGISNKGYLEKDEKIECAPPTIDDLVYSFMEVLAGSSKIVIGPRQKNKIKINYCSKNLLIYSKF</sequence>
<dbReference type="InterPro" id="IPR011320">
    <property type="entry name" value="RNase_H1_N"/>
</dbReference>
<reference evidence="2" key="1">
    <citation type="journal article" date="2019" name="Sci. Rep.">
        <title>Draft genome of Tanacetum cinerariifolium, the natural source of mosquito coil.</title>
        <authorList>
            <person name="Yamashiro T."/>
            <person name="Shiraishi A."/>
            <person name="Satake H."/>
            <person name="Nakayama K."/>
        </authorList>
    </citation>
    <scope>NUCLEOTIDE SEQUENCE</scope>
</reference>
<organism evidence="2">
    <name type="scientific">Tanacetum cinerariifolium</name>
    <name type="common">Dalmatian daisy</name>
    <name type="synonym">Chrysanthemum cinerariifolium</name>
    <dbReference type="NCBI Taxonomy" id="118510"/>
    <lineage>
        <taxon>Eukaryota</taxon>
        <taxon>Viridiplantae</taxon>
        <taxon>Streptophyta</taxon>
        <taxon>Embryophyta</taxon>
        <taxon>Tracheophyta</taxon>
        <taxon>Spermatophyta</taxon>
        <taxon>Magnoliopsida</taxon>
        <taxon>eudicotyledons</taxon>
        <taxon>Gunneridae</taxon>
        <taxon>Pentapetalae</taxon>
        <taxon>asterids</taxon>
        <taxon>campanulids</taxon>
        <taxon>Asterales</taxon>
        <taxon>Asteraceae</taxon>
        <taxon>Asteroideae</taxon>
        <taxon>Anthemideae</taxon>
        <taxon>Anthemidinae</taxon>
        <taxon>Tanacetum</taxon>
    </lineage>
</organism>
<dbReference type="Pfam" id="PF01693">
    <property type="entry name" value="Cauli_VI"/>
    <property type="match status" value="1"/>
</dbReference>
<proteinExistence type="predicted"/>
<feature type="domain" description="Ribonuclease H1 N-terminal" evidence="1">
    <location>
        <begin position="23"/>
        <end position="61"/>
    </location>
</feature>
<evidence type="ECO:0000259" key="1">
    <source>
        <dbReference type="Pfam" id="PF01693"/>
    </source>
</evidence>
<protein>
    <submittedName>
        <fullName evidence="2">Enzymatic polyprotein</fullName>
    </submittedName>
</protein>
<evidence type="ECO:0000313" key="2">
    <source>
        <dbReference type="EMBL" id="GEU75361.1"/>
    </source>
</evidence>
<name>A0A6L2MMV8_TANCI</name>
<gene>
    <name evidence="2" type="ORF">Tci_047339</name>
</gene>
<dbReference type="InterPro" id="IPR009027">
    <property type="entry name" value="Ribosomal_bL9/RNase_H1_N"/>
</dbReference>
<dbReference type="EMBL" id="BKCJ010007067">
    <property type="protein sequence ID" value="GEU75361.1"/>
    <property type="molecule type" value="Genomic_DNA"/>
</dbReference>
<comment type="caution">
    <text evidence="2">The sequence shown here is derived from an EMBL/GenBank/DDBJ whole genome shotgun (WGS) entry which is preliminary data.</text>
</comment>
<dbReference type="SUPFAM" id="SSF55658">
    <property type="entry name" value="L9 N-domain-like"/>
    <property type="match status" value="1"/>
</dbReference>
<dbReference type="AlphaFoldDB" id="A0A6L2MMV8"/>